<dbReference type="SMART" id="SM00460">
    <property type="entry name" value="TGc"/>
    <property type="match status" value="1"/>
</dbReference>
<keyword evidence="2" id="KW-0812">Transmembrane</keyword>
<organism evidence="4 5">
    <name type="scientific">Deinococcus wulumuqiensis</name>
    <dbReference type="NCBI Taxonomy" id="980427"/>
    <lineage>
        <taxon>Bacteria</taxon>
        <taxon>Thermotogati</taxon>
        <taxon>Deinococcota</taxon>
        <taxon>Deinococci</taxon>
        <taxon>Deinococcales</taxon>
        <taxon>Deinococcaceae</taxon>
        <taxon>Deinococcus</taxon>
    </lineage>
</organism>
<dbReference type="RefSeq" id="WP_114672006.1">
    <property type="nucleotide sequence ID" value="NZ_CP031158.1"/>
</dbReference>
<reference evidence="4 5" key="1">
    <citation type="submission" date="2018-07" db="EMBL/GenBank/DDBJ databases">
        <title>Complete Genome and Methylome Analysis of Deinococcus wulumuqiensis NEB 479.</title>
        <authorList>
            <person name="Fomenkov A."/>
            <person name="Luyten Y."/>
            <person name="Vincze T."/>
            <person name="Anton B.P."/>
            <person name="Clark T."/>
            <person name="Roberts R.J."/>
            <person name="Morgan R.D."/>
        </authorList>
    </citation>
    <scope>NUCLEOTIDE SEQUENCE [LARGE SCALE GENOMIC DNA]</scope>
    <source>
        <strain evidence="4 5">NEB 479</strain>
    </source>
</reference>
<accession>A0A345IHG1</accession>
<evidence type="ECO:0000256" key="2">
    <source>
        <dbReference type="SAM" id="Phobius"/>
    </source>
</evidence>
<dbReference type="SUPFAM" id="SSF54001">
    <property type="entry name" value="Cysteine proteinases"/>
    <property type="match status" value="1"/>
</dbReference>
<keyword evidence="2" id="KW-0472">Membrane</keyword>
<feature type="compositionally biased region" description="Low complexity" evidence="1">
    <location>
        <begin position="165"/>
        <end position="178"/>
    </location>
</feature>
<dbReference type="Pfam" id="PF13559">
    <property type="entry name" value="DUF4129"/>
    <property type="match status" value="1"/>
</dbReference>
<feature type="transmembrane region" description="Helical" evidence="2">
    <location>
        <begin position="490"/>
        <end position="512"/>
    </location>
</feature>
<evidence type="ECO:0000313" key="4">
    <source>
        <dbReference type="EMBL" id="AXG99133.1"/>
    </source>
</evidence>
<dbReference type="KEGG" id="dwu:DVJ83_08110"/>
<dbReference type="Pfam" id="PF01841">
    <property type="entry name" value="Transglut_core"/>
    <property type="match status" value="1"/>
</dbReference>
<dbReference type="InterPro" id="IPR021878">
    <property type="entry name" value="TgpA_N"/>
</dbReference>
<dbReference type="STRING" id="1288484.GCA_000348665_01185"/>
<dbReference type="Pfam" id="PF11992">
    <property type="entry name" value="TgpA_N"/>
    <property type="match status" value="1"/>
</dbReference>
<feature type="transmembrane region" description="Helical" evidence="2">
    <location>
        <begin position="451"/>
        <end position="469"/>
    </location>
</feature>
<dbReference type="InterPro" id="IPR038765">
    <property type="entry name" value="Papain-like_cys_pep_sf"/>
</dbReference>
<dbReference type="Proteomes" id="UP000253744">
    <property type="component" value="Chromosome"/>
</dbReference>
<dbReference type="InterPro" id="IPR025403">
    <property type="entry name" value="TgpA-like_C"/>
</dbReference>
<dbReference type="PANTHER" id="PTHR42736:SF1">
    <property type="entry name" value="PROTEIN-GLUTAMINE GAMMA-GLUTAMYLTRANSFERASE"/>
    <property type="match status" value="1"/>
</dbReference>
<feature type="domain" description="Transglutaminase-like" evidence="3">
    <location>
        <begin position="731"/>
        <end position="802"/>
    </location>
</feature>
<dbReference type="InterPro" id="IPR002931">
    <property type="entry name" value="Transglutaminase-like"/>
</dbReference>
<feature type="transmembrane region" description="Helical" evidence="2">
    <location>
        <begin position="873"/>
        <end position="893"/>
    </location>
</feature>
<gene>
    <name evidence="4" type="ORF">DVJ83_08110</name>
</gene>
<dbReference type="PROSITE" id="PS51257">
    <property type="entry name" value="PROKAR_LIPOPROTEIN"/>
    <property type="match status" value="1"/>
</dbReference>
<evidence type="ECO:0000256" key="1">
    <source>
        <dbReference type="SAM" id="MobiDB-lite"/>
    </source>
</evidence>
<dbReference type="InterPro" id="IPR052901">
    <property type="entry name" value="Bact_TGase-like"/>
</dbReference>
<keyword evidence="2" id="KW-1133">Transmembrane helix</keyword>
<evidence type="ECO:0000259" key="3">
    <source>
        <dbReference type="SMART" id="SM00460"/>
    </source>
</evidence>
<dbReference type="Gene3D" id="3.10.620.30">
    <property type="match status" value="1"/>
</dbReference>
<feature type="transmembrane region" description="Helical" evidence="2">
    <location>
        <begin position="336"/>
        <end position="363"/>
    </location>
</feature>
<evidence type="ECO:0000313" key="5">
    <source>
        <dbReference type="Proteomes" id="UP000253744"/>
    </source>
</evidence>
<proteinExistence type="predicted"/>
<sequence length="979" mass="104774">MRRPALWPTRFGWAFLGLVLLTLIGCINYALSLGYGLTFLLVGVWIVTAAQARRAAATLDLTVQPPAEAVAGHETAFTAQVRQSGAASPVTLRGWAEQNGQRVPLSAALFVGAGHTQTAALRLSDPVRGPLRLTGVQLVAHDPFGLWQATRTVTAQAQTAVLPAPEADAPAPPTLTAAGSGEAGRRTAGQEDFAGLRPYAAGDAPRLISWRHAARSGQLVTREFDAPLGQALDLNWNATQGEQEARLSRLAAWVTAARAAGLPFRLTLPGQSLPVGSGDAHAGRALRALALHPPFPAPPEQKAGNEFLSRPAWLGGPNTTEAPSAPLPAAPLQFSLLALGVALLPGLLRWPLWASALVLWLLTYRGLQAEPGRRLRALPPPLLLVLVGVAAFGLNATYGTLLGQDGGTALLAALLALKAAETRTVRDARLLTLLGLFVTSTHFFHDQGPLTALHSLLASVLLLAAAARWMGDRGDPAAQAALSPTVPRPLLGLSARLLLLSLPLAALLFVFFPRPDGPLWQLPINQGARTGLADQISAGEYSTLAQSDAVAFRADFGGPLPPPDERYWRGPVYELFDGQGWQQVRGRFAAPSAEARPGAPVWSYSITLEPSGKPWLLALDLPTTLPQSALLTGAFQAATLRPASLRTRYEWNSQAAVLGRQESQERLGLNLALPDTLDAANPQSRALAASWRTLAPEQRVQAGLDVFRKGDFAYTLTPPKLPETNRIDAFLFGSKRGFCEHYSSAFAFLMRAAGVPARIVGGYQGGEVNPAGGYLIVRQQNAHAWTEVWLQGQGWVRVDPTAAVAPARVQADLGTALTQPQATAPRERTTLERAKLRLDALQNQWNTWVVSYDGAQQRSLLSRLGVSGTGSPLYLLALLGAAALTLLPALAFVRRRALPRDPALLALHDLSTRLRLPRGPGETPTAYAERAAAHSPQQAPLLRDIARRFNALRYGPHAGPEELRQLQALVRQVRRTERT</sequence>
<dbReference type="EMBL" id="CP031158">
    <property type="protein sequence ID" value="AXG99133.1"/>
    <property type="molecule type" value="Genomic_DNA"/>
</dbReference>
<dbReference type="PANTHER" id="PTHR42736">
    <property type="entry name" value="PROTEIN-GLUTAMINE GAMMA-GLUTAMYLTRANSFERASE"/>
    <property type="match status" value="1"/>
</dbReference>
<feature type="region of interest" description="Disordered" evidence="1">
    <location>
        <begin position="165"/>
        <end position="187"/>
    </location>
</feature>
<protein>
    <submittedName>
        <fullName evidence="4">DUF3488 domain-containing protein</fullName>
    </submittedName>
</protein>
<dbReference type="AlphaFoldDB" id="A0A345IHG1"/>
<name>A0A345IHG1_9DEIO</name>